<dbReference type="SUPFAM" id="SSF54980">
    <property type="entry name" value="EF-G C-terminal domain-like"/>
    <property type="match status" value="2"/>
</dbReference>
<proteinExistence type="inferred from homology"/>
<dbReference type="Gene3D" id="2.40.30.10">
    <property type="entry name" value="Translation factors"/>
    <property type="match status" value="1"/>
</dbReference>
<keyword evidence="6 9" id="KW-0496">Mitochondrion</keyword>
<evidence type="ECO:0000256" key="7">
    <source>
        <dbReference type="ARBA" id="ARBA00023134"/>
    </source>
</evidence>
<comment type="similarity">
    <text evidence="9">Belongs to the GTP-binding elongation factor family. EF-G/EF-2 subfamily.</text>
</comment>
<comment type="similarity">
    <text evidence="1">Belongs to the TRAFAC class translation factor GTPase superfamily. Classic translation factor GTPase family. EF-G/EF-2 subfamily.</text>
</comment>
<dbReference type="InterPro" id="IPR009000">
    <property type="entry name" value="Transl_B-barrel_sf"/>
</dbReference>
<feature type="compositionally biased region" description="Basic and acidic residues" evidence="10">
    <location>
        <begin position="686"/>
        <end position="695"/>
    </location>
</feature>
<keyword evidence="5" id="KW-0809">Transit peptide</keyword>
<dbReference type="FunFam" id="3.30.70.240:FF:000015">
    <property type="entry name" value="Elongation factor G, mitochondrial"/>
    <property type="match status" value="1"/>
</dbReference>
<dbReference type="FunFam" id="3.30.70.870:FF:000001">
    <property type="entry name" value="Elongation factor G"/>
    <property type="match status" value="1"/>
</dbReference>
<dbReference type="InterPro" id="IPR005517">
    <property type="entry name" value="Transl_elong_EFG/EF2_IV"/>
</dbReference>
<evidence type="ECO:0000256" key="6">
    <source>
        <dbReference type="ARBA" id="ARBA00023128"/>
    </source>
</evidence>
<dbReference type="SUPFAM" id="SSF54211">
    <property type="entry name" value="Ribosomal protein S5 domain 2-like"/>
    <property type="match status" value="1"/>
</dbReference>
<dbReference type="Pfam" id="PF00679">
    <property type="entry name" value="EFG_C"/>
    <property type="match status" value="1"/>
</dbReference>
<evidence type="ECO:0000256" key="2">
    <source>
        <dbReference type="ARBA" id="ARBA00022741"/>
    </source>
</evidence>
<dbReference type="HAMAP" id="MF_00054_B">
    <property type="entry name" value="EF_G_EF_2_B"/>
    <property type="match status" value="1"/>
</dbReference>
<accession>A0A8J2N2E5</accession>
<dbReference type="OrthoDB" id="198619at2759"/>
<dbReference type="SUPFAM" id="SSF50447">
    <property type="entry name" value="Translation proteins"/>
    <property type="match status" value="1"/>
</dbReference>
<keyword evidence="7 9" id="KW-0342">GTP-binding</keyword>
<dbReference type="NCBIfam" id="TIGR00231">
    <property type="entry name" value="small_GTP"/>
    <property type="match status" value="1"/>
</dbReference>
<dbReference type="Pfam" id="PF03764">
    <property type="entry name" value="EFG_IV"/>
    <property type="match status" value="1"/>
</dbReference>
<dbReference type="Gene3D" id="3.30.70.870">
    <property type="entry name" value="Elongation Factor G (Translational Gtpase), domain 3"/>
    <property type="match status" value="1"/>
</dbReference>
<dbReference type="PROSITE" id="PS00301">
    <property type="entry name" value="G_TR_1"/>
    <property type="match status" value="1"/>
</dbReference>
<feature type="region of interest" description="Disordered" evidence="10">
    <location>
        <begin position="1"/>
        <end position="252"/>
    </location>
</feature>
<comment type="pathway">
    <text evidence="9">Protein biosynthesis; polypeptide chain elongation.</text>
</comment>
<feature type="compositionally biased region" description="Low complexity" evidence="10">
    <location>
        <begin position="379"/>
        <end position="428"/>
    </location>
</feature>
<evidence type="ECO:0000256" key="3">
    <source>
        <dbReference type="ARBA" id="ARBA00022768"/>
    </source>
</evidence>
<dbReference type="InterPro" id="IPR031157">
    <property type="entry name" value="G_TR_CS"/>
</dbReference>
<dbReference type="NCBIfam" id="TIGR00484">
    <property type="entry name" value="EF-G"/>
    <property type="match status" value="1"/>
</dbReference>
<feature type="binding site" evidence="9">
    <location>
        <begin position="759"/>
        <end position="766"/>
    </location>
    <ligand>
        <name>GTP</name>
        <dbReference type="ChEBI" id="CHEBI:37565"/>
    </ligand>
</feature>
<feature type="binding site" evidence="9">
    <location>
        <begin position="889"/>
        <end position="892"/>
    </location>
    <ligand>
        <name>GTP</name>
        <dbReference type="ChEBI" id="CHEBI:37565"/>
    </ligand>
</feature>
<dbReference type="Pfam" id="PF03144">
    <property type="entry name" value="GTP_EFTU_D2"/>
    <property type="match status" value="1"/>
</dbReference>
<dbReference type="InterPro" id="IPR027417">
    <property type="entry name" value="P-loop_NTPase"/>
</dbReference>
<dbReference type="SMART" id="SM00889">
    <property type="entry name" value="EFG_IV"/>
    <property type="match status" value="1"/>
</dbReference>
<evidence type="ECO:0000256" key="4">
    <source>
        <dbReference type="ARBA" id="ARBA00022917"/>
    </source>
</evidence>
<feature type="compositionally biased region" description="Low complexity" evidence="10">
    <location>
        <begin position="437"/>
        <end position="458"/>
    </location>
</feature>
<evidence type="ECO:0000256" key="10">
    <source>
        <dbReference type="SAM" id="MobiDB-lite"/>
    </source>
</evidence>
<dbReference type="UniPathway" id="UPA00345"/>
<dbReference type="SUPFAM" id="SSF52540">
    <property type="entry name" value="P-loop containing nucleoside triphosphate hydrolases"/>
    <property type="match status" value="1"/>
</dbReference>
<gene>
    <name evidence="9" type="primary">MEF1</name>
    <name evidence="12" type="ORF">ALTATR162_LOCUS8596</name>
</gene>
<dbReference type="Pfam" id="PF00009">
    <property type="entry name" value="GTP_EFTU"/>
    <property type="match status" value="1"/>
</dbReference>
<sequence length="1451" mass="155963">MSNGVRNLRAMFENGNAAASPEPRGRSPTDNAAATDGQERPKSKVRASFVPVEPPVAQPPTTSTDLGQTKGTPSNSVNATRRESFRVSQDKTDELAELKKVVSEEKEQRRQSIAIPEAVPEQAVASRESSIPAPPIREEPDTDMPNLGSIMKGSDFPESSTAAAPKEAEVLVPAPEIDEIPVEETPVEAKENVVETAPVSSAELAPAQPAENPDKATTGAQEDVSLRPAAPTEEAVVEDNKPALEEASVDDDAVVAEENAIAEEAAVVEEAAIAEEAAVEQEAAATKEEPSVPSPAADQPAENPDKAVSGAQEELALRPAAPTEETTVSDAPTTPTATEATASSHEPAAEAAAPAEDKAKANGTPAIKKPELKKPASISTAKPTKAPVAPAKSPLPKAAPKTPTKPKTTASIPKPSPVKTTKPAAAPKPAAPKEPAKASAAKAPVTKAPAAKGPTAKTSRTSLRPAASSSSATAPTAAAAAKTKPAAAPVENKKPAIPKPITTTARKSISPTGFKKPTPKSPTRPVGLPSRLTAPTAASAAKHGEEPKVTRKPSTTTRAAPPKVAAPKTSRTSLAPSAPKRPESRTSTASAAPKGGFLERMMRPTAASSSKTHDKPHEKASSPPRKAPAASKPSTLQKGKKKVEEVAAKAKELVTNGHSEEHKTEDEPAKESEHPEEIPEEVTAEETSHEPEPEKAATPVQDVESSVAEIQTPNFQEETIRLEQAKEDPSTLTQEKIVENLDPVEWERLSRVRNIGIAAHIDSGKTTATERVLFYTGRINAIHEVRGKDAVGAKMDSMDLEREKGITIQSAATFCDWVKKNDEGKEEKYHINLIDTPGHIDFTIEVERALRVLDGAVMILCAVSGVQSQTITVDRQMRRYNIPRISFVNKMDRMGANPWKAVDQINQKLRIPAAALQVPIGREDGFLGVVDLVRMKAIYNEGPKGEIIRETDEIPADIVELCKEKRQKLIETLADVDDEIAELFLDEQEPTIPQIKAAIRRATISLKFTPVMMGSALADKSVQPMLDAVCDYLPNPSEVENMALDKKRAEAPVKLVSYNSLPFVGLAFKLEESSFGQLTYIRVYQGTLKKGMNVFNARSDKKVRIPKIVRMHSNDMEEIPEIGAGEICAVFGVDCASGDTFTDGGLGYTMTSMFVPEPVISLSIKPKHTKDTPNFSKAMSRFTREDPTFRVHTDPESQETIISGMGELHLDIYVERMRREYRVECETGQPQVAYRETMTKRVNFDHTLKKQSGGSGDFARVVGWMEPSEALGENKFEQQISGGTISEKFLFACEKGFMASTAKGPLLGHKVLGTSMVINDGATHAVDSSEMAFKNATQQAFRKAFQAGAPQVLEPLMKTTITAPNEFQGSVVGLLNKRNAVINDTEIGPEDFTVYADCSLNSMFGFSSQLRASTQGKGEFSMEFSHYSPAPPQLQKELVAKYEKEQKDRNA</sequence>
<feature type="compositionally biased region" description="Polar residues" evidence="10">
    <location>
        <begin position="501"/>
        <end position="511"/>
    </location>
</feature>
<evidence type="ECO:0000313" key="13">
    <source>
        <dbReference type="Proteomes" id="UP000676310"/>
    </source>
</evidence>
<feature type="compositionally biased region" description="Acidic residues" evidence="10">
    <location>
        <begin position="176"/>
        <end position="186"/>
    </location>
</feature>
<dbReference type="CDD" id="cd01886">
    <property type="entry name" value="EF-G"/>
    <property type="match status" value="1"/>
</dbReference>
<dbReference type="PANTHER" id="PTHR43636">
    <property type="entry name" value="ELONGATION FACTOR G, MITOCHONDRIAL"/>
    <property type="match status" value="1"/>
</dbReference>
<dbReference type="GO" id="GO:0003746">
    <property type="term" value="F:translation elongation factor activity"/>
    <property type="evidence" value="ECO:0007669"/>
    <property type="project" value="UniProtKB-UniRule"/>
</dbReference>
<comment type="caution">
    <text evidence="12">The sequence shown here is derived from an EMBL/GenBank/DDBJ whole genome shotgun (WGS) entry which is preliminary data.</text>
</comment>
<dbReference type="EMBL" id="CAJRGZ010000023">
    <property type="protein sequence ID" value="CAG5178230.1"/>
    <property type="molecule type" value="Genomic_DNA"/>
</dbReference>
<dbReference type="GO" id="GO:0070125">
    <property type="term" value="P:mitochondrial translational elongation"/>
    <property type="evidence" value="ECO:0007669"/>
    <property type="project" value="UniProtKB-UniRule"/>
</dbReference>
<evidence type="ECO:0000256" key="5">
    <source>
        <dbReference type="ARBA" id="ARBA00022946"/>
    </source>
</evidence>
<feature type="region of interest" description="Disordered" evidence="10">
    <location>
        <begin position="277"/>
        <end position="706"/>
    </location>
</feature>
<comment type="subcellular location">
    <subcellularLocation>
        <location evidence="9">Mitochondrion</location>
    </subcellularLocation>
</comment>
<dbReference type="PANTHER" id="PTHR43636:SF2">
    <property type="entry name" value="ELONGATION FACTOR G, MITOCHONDRIAL"/>
    <property type="match status" value="1"/>
</dbReference>
<keyword evidence="3 9" id="KW-0251">Elongation factor</keyword>
<feature type="compositionally biased region" description="Basic and acidic residues" evidence="10">
    <location>
        <begin position="642"/>
        <end position="677"/>
    </location>
</feature>
<reference evidence="12" key="1">
    <citation type="submission" date="2021-05" db="EMBL/GenBank/DDBJ databases">
        <authorList>
            <person name="Stam R."/>
        </authorList>
    </citation>
    <scope>NUCLEOTIDE SEQUENCE</scope>
    <source>
        <strain evidence="12">CS162</strain>
    </source>
</reference>
<dbReference type="InterPro" id="IPR004161">
    <property type="entry name" value="EFTu-like_2"/>
</dbReference>
<feature type="compositionally biased region" description="Basic and acidic residues" evidence="10">
    <location>
        <begin position="611"/>
        <end position="620"/>
    </location>
</feature>
<dbReference type="PRINTS" id="PR00315">
    <property type="entry name" value="ELONGATNFCT"/>
</dbReference>
<feature type="compositionally biased region" description="Low complexity" evidence="10">
    <location>
        <begin position="330"/>
        <end position="354"/>
    </location>
</feature>
<dbReference type="CDD" id="cd04091">
    <property type="entry name" value="mtEFG1_II_like"/>
    <property type="match status" value="1"/>
</dbReference>
<dbReference type="FunFam" id="3.40.50.300:FF:000558">
    <property type="entry name" value="Elongation factor G, mitochondrial"/>
    <property type="match status" value="1"/>
</dbReference>
<evidence type="ECO:0000256" key="9">
    <source>
        <dbReference type="HAMAP-Rule" id="MF_03061"/>
    </source>
</evidence>
<feature type="compositionally biased region" description="Polar residues" evidence="10">
    <location>
        <begin position="59"/>
        <end position="79"/>
    </location>
</feature>
<evidence type="ECO:0000313" key="12">
    <source>
        <dbReference type="EMBL" id="CAG5178230.1"/>
    </source>
</evidence>
<dbReference type="InterPro" id="IPR000795">
    <property type="entry name" value="T_Tr_GTP-bd_dom"/>
</dbReference>
<dbReference type="PROSITE" id="PS51722">
    <property type="entry name" value="G_TR_2"/>
    <property type="match status" value="1"/>
</dbReference>
<dbReference type="InterPro" id="IPR047872">
    <property type="entry name" value="EFG_IV"/>
</dbReference>
<dbReference type="Gene3D" id="3.30.230.10">
    <property type="match status" value="1"/>
</dbReference>
<dbReference type="InterPro" id="IPR035647">
    <property type="entry name" value="EFG_III/V"/>
</dbReference>
<dbReference type="CDD" id="cd01434">
    <property type="entry name" value="EFG_mtEFG1_IV"/>
    <property type="match status" value="1"/>
</dbReference>
<dbReference type="InterPro" id="IPR009022">
    <property type="entry name" value="EFG_III"/>
</dbReference>
<comment type="function">
    <text evidence="8">Catalyzes the GTP-dependent ribosomal translocation step during translation elongation. During this step, the ribosome changes from the pre-translocational (PRE) to the post-translocational (POST) state as the newly formed A-site-bound peptidyl-tRNA and P-site-bound deacylated tRNA move to the P and E sites, respectively. Catalyzes the coordinated movement of the two tRNA molecules, the mRNA and conformational changes in the ribosome.</text>
</comment>
<dbReference type="FunFam" id="2.40.30.10:FF:000022">
    <property type="entry name" value="Elongation factor G, mitochondrial"/>
    <property type="match status" value="1"/>
</dbReference>
<dbReference type="InterPro" id="IPR000640">
    <property type="entry name" value="EFG_V-like"/>
</dbReference>
<dbReference type="Gene3D" id="3.40.50.300">
    <property type="entry name" value="P-loop containing nucleotide triphosphate hydrolases"/>
    <property type="match status" value="1"/>
</dbReference>
<feature type="compositionally biased region" description="Low complexity" evidence="10">
    <location>
        <begin position="465"/>
        <end position="489"/>
    </location>
</feature>
<dbReference type="Proteomes" id="UP000676310">
    <property type="component" value="Unassembled WGS sequence"/>
</dbReference>
<name>A0A8J2N2E5_9PLEO</name>
<evidence type="ECO:0000256" key="8">
    <source>
        <dbReference type="ARBA" id="ARBA00024731"/>
    </source>
</evidence>
<comment type="function">
    <text evidence="9">Mitochondrial GTPase that catalyzes the GTP-dependent ribosomal translocation step during translation elongation. During this step, the ribosome changes from the pre-translocational (PRE) to the post-translocational (POST) state as the newly formed A-site-bound peptidyl-tRNA and P-site-bound deacylated tRNA move to the P and E sites, respectively. Catalyzes the coordinated movement of the two tRNA molecules, the mRNA and conformational changes in the ribosome.</text>
</comment>
<dbReference type="InterPro" id="IPR004540">
    <property type="entry name" value="Transl_elong_EFG/EF2"/>
</dbReference>
<feature type="compositionally biased region" description="Low complexity" evidence="10">
    <location>
        <begin position="621"/>
        <end position="634"/>
    </location>
</feature>
<dbReference type="InterPro" id="IPR041095">
    <property type="entry name" value="EFG_II"/>
</dbReference>
<dbReference type="InterPro" id="IPR020568">
    <property type="entry name" value="Ribosomal_Su5_D2-typ_SF"/>
</dbReference>
<evidence type="ECO:0000259" key="11">
    <source>
        <dbReference type="PROSITE" id="PS51722"/>
    </source>
</evidence>
<dbReference type="GO" id="GO:0005739">
    <property type="term" value="C:mitochondrion"/>
    <property type="evidence" value="ECO:0007669"/>
    <property type="project" value="UniProtKB-SubCell"/>
</dbReference>
<protein>
    <recommendedName>
        <fullName evidence="9">Elongation factor G, mitochondrial</fullName>
        <shortName evidence="9">EF-Gmt</shortName>
    </recommendedName>
    <alternativeName>
        <fullName evidence="9">Elongation factor G 1, mitochondrial</fullName>
        <shortName evidence="9">mEF-G 1</shortName>
    </alternativeName>
    <alternativeName>
        <fullName evidence="9">Elongation factor G1</fullName>
    </alternativeName>
</protein>
<evidence type="ECO:0000256" key="1">
    <source>
        <dbReference type="ARBA" id="ARBA00005870"/>
    </source>
</evidence>
<dbReference type="InterPro" id="IPR005225">
    <property type="entry name" value="Small_GTP-bd"/>
</dbReference>
<dbReference type="GO" id="GO:0005525">
    <property type="term" value="F:GTP binding"/>
    <property type="evidence" value="ECO:0007669"/>
    <property type="project" value="UniProtKB-UniRule"/>
</dbReference>
<dbReference type="GO" id="GO:0003924">
    <property type="term" value="F:GTPase activity"/>
    <property type="evidence" value="ECO:0007669"/>
    <property type="project" value="UniProtKB-UniRule"/>
</dbReference>
<dbReference type="InterPro" id="IPR014721">
    <property type="entry name" value="Ribsml_uS5_D2-typ_fold_subgr"/>
</dbReference>
<feature type="domain" description="Tr-type G" evidence="11">
    <location>
        <begin position="750"/>
        <end position="1037"/>
    </location>
</feature>
<dbReference type="CDD" id="cd16262">
    <property type="entry name" value="EFG_III"/>
    <property type="match status" value="1"/>
</dbReference>
<feature type="binding site" evidence="9">
    <location>
        <begin position="835"/>
        <end position="839"/>
    </location>
    <ligand>
        <name>GTP</name>
        <dbReference type="ChEBI" id="CHEBI:37565"/>
    </ligand>
</feature>
<feature type="compositionally biased region" description="Basic and acidic residues" evidence="10">
    <location>
        <begin position="80"/>
        <end position="110"/>
    </location>
</feature>
<dbReference type="SMART" id="SM00838">
    <property type="entry name" value="EFG_C"/>
    <property type="match status" value="1"/>
</dbReference>
<dbReference type="Pfam" id="PF14492">
    <property type="entry name" value="EFG_III"/>
    <property type="match status" value="1"/>
</dbReference>
<keyword evidence="2 9" id="KW-0547">Nucleotide-binding</keyword>
<keyword evidence="4 9" id="KW-0648">Protein biosynthesis</keyword>
<dbReference type="Gene3D" id="3.30.70.240">
    <property type="match status" value="1"/>
</dbReference>
<keyword evidence="13" id="KW-1185">Reference proteome</keyword>
<organism evidence="12 13">
    <name type="scientific">Alternaria atra</name>
    <dbReference type="NCBI Taxonomy" id="119953"/>
    <lineage>
        <taxon>Eukaryota</taxon>
        <taxon>Fungi</taxon>
        <taxon>Dikarya</taxon>
        <taxon>Ascomycota</taxon>
        <taxon>Pezizomycotina</taxon>
        <taxon>Dothideomycetes</taxon>
        <taxon>Pleosporomycetidae</taxon>
        <taxon>Pleosporales</taxon>
        <taxon>Pleosporineae</taxon>
        <taxon>Pleosporaceae</taxon>
        <taxon>Alternaria</taxon>
        <taxon>Alternaria sect. Ulocladioides</taxon>
    </lineage>
</organism>